<name>A0A518VCL5_BRELA</name>
<dbReference type="InterPro" id="IPR027417">
    <property type="entry name" value="P-loop_NTPase"/>
</dbReference>
<dbReference type="EMBL" id="CP033464">
    <property type="protein sequence ID" value="QDX94741.1"/>
    <property type="molecule type" value="Genomic_DNA"/>
</dbReference>
<sequence>MAGIPNYQVDRNKAHKGISIFQKGRNFNKALSNHNKSERLMTGIGVWTSYYRSNPHRFAKEYLGIDLKLFQVILIYMMSVSHYFMYLASRGQGKTWLTAIYCCIRSILYPETKIVIASGTKAQAREVIEKIDDLKKNCPNLFREISNLSTSANDPKVEFHNGSWIKVVASNDGARSKRANLLIADEFRMIDLEIINKVLRKFLTAPRQPKYLGKPEYAHLKERNKEIYLSSCWYKIHWSWAKLQAFFKSMTDSKQYFVCGLPYQMAIKEGLLMTEQVEDEMSESDFDEVGFSMEMECLFFGESEKAFFKYEDLEKNRKLPKPIFPKPMYYIIKDTSFRYENKKNDEIRLLTCDIAGMAGKENDASAYSMLRLIPTSKGFERHISYMESMVGGHTTSQAVRIRQLMEDLDCDFLVLDTQSFGLGIYDQLVQPLYDRERQVEYEPWTCINDQRMGERCTYQNSPKRIYSIKGNPQFNSECAVLLRDVLKRGSMKMLAKETEGKEYLEKLKGFSSLPIEQKVRFESVYIQITALINEMINLEGERLDSGLIRLKEPRSKRKDRYSSITYGNYIATELERQLLKQDIFDEDDDFVYYN</sequence>
<organism evidence="1 2">
    <name type="scientific">Brevibacillus laterosporus</name>
    <name type="common">Bacillus laterosporus</name>
    <dbReference type="NCBI Taxonomy" id="1465"/>
    <lineage>
        <taxon>Bacteria</taxon>
        <taxon>Bacillati</taxon>
        <taxon>Bacillota</taxon>
        <taxon>Bacilli</taxon>
        <taxon>Bacillales</taxon>
        <taxon>Paenibacillaceae</taxon>
        <taxon>Brevibacillus</taxon>
    </lineage>
</organism>
<dbReference type="AlphaFoldDB" id="A0A518VCL5"/>
<gene>
    <name evidence="1" type="ORF">EEL30_22120</name>
</gene>
<accession>A0A518VCL5</accession>
<dbReference type="Gene3D" id="3.30.420.240">
    <property type="match status" value="1"/>
</dbReference>
<dbReference type="Pfam" id="PF03237">
    <property type="entry name" value="Terminase_6N"/>
    <property type="match status" value="1"/>
</dbReference>
<proteinExistence type="predicted"/>
<reference evidence="1 2" key="1">
    <citation type="submission" date="2018-11" db="EMBL/GenBank/DDBJ databases">
        <title>Phylogenetic determinants of toxin gene distribution in genomes of Brevibacillus laterosporus.</title>
        <authorList>
            <person name="Glare T.R."/>
            <person name="Durrant A."/>
            <person name="Berry C."/>
            <person name="Palma L."/>
            <person name="Ormskirk M."/>
            <person name="Cox M.O."/>
        </authorList>
    </citation>
    <scope>NUCLEOTIDE SEQUENCE [LARGE SCALE GENOMIC DNA]</scope>
    <source>
        <strain evidence="1 2">1821L</strain>
    </source>
</reference>
<dbReference type="Gene3D" id="3.40.50.300">
    <property type="entry name" value="P-loop containing nucleotide triphosphate hydrolases"/>
    <property type="match status" value="1"/>
</dbReference>
<keyword evidence="2" id="KW-1185">Reference proteome</keyword>
<protein>
    <submittedName>
        <fullName evidence="1">Uncharacterized protein</fullName>
    </submittedName>
</protein>
<evidence type="ECO:0000313" key="2">
    <source>
        <dbReference type="Proteomes" id="UP000319432"/>
    </source>
</evidence>
<evidence type="ECO:0000313" key="1">
    <source>
        <dbReference type="EMBL" id="QDX94741.1"/>
    </source>
</evidence>
<dbReference type="Proteomes" id="UP000319432">
    <property type="component" value="Chromosome"/>
</dbReference>
<dbReference type="OrthoDB" id="1953225at2"/>